<evidence type="ECO:0000313" key="2">
    <source>
        <dbReference type="Proteomes" id="UP000784880"/>
    </source>
</evidence>
<evidence type="ECO:0000313" key="1">
    <source>
        <dbReference type="EMBL" id="MBU9714348.1"/>
    </source>
</evidence>
<keyword evidence="2" id="KW-1185">Reference proteome</keyword>
<accession>A0ABS6JLB7</accession>
<gene>
    <name evidence="1" type="ORF">KS419_21640</name>
</gene>
<dbReference type="RefSeq" id="WP_217068843.1">
    <property type="nucleotide sequence ID" value="NZ_JAHQCS010000174.1"/>
</dbReference>
<protein>
    <submittedName>
        <fullName evidence="1">Uncharacterized protein</fullName>
    </submittedName>
</protein>
<comment type="caution">
    <text evidence="1">The sequence shown here is derived from an EMBL/GenBank/DDBJ whole genome shotgun (WGS) entry which is preliminary data.</text>
</comment>
<organism evidence="1 2">
    <name type="scientific">Evansella tamaricis</name>
    <dbReference type="NCBI Taxonomy" id="2069301"/>
    <lineage>
        <taxon>Bacteria</taxon>
        <taxon>Bacillati</taxon>
        <taxon>Bacillota</taxon>
        <taxon>Bacilli</taxon>
        <taxon>Bacillales</taxon>
        <taxon>Bacillaceae</taxon>
        <taxon>Evansella</taxon>
    </lineage>
</organism>
<name>A0ABS6JLB7_9BACI</name>
<proteinExistence type="predicted"/>
<dbReference type="EMBL" id="JAHQCS010000174">
    <property type="protein sequence ID" value="MBU9714348.1"/>
    <property type="molecule type" value="Genomic_DNA"/>
</dbReference>
<dbReference type="Proteomes" id="UP000784880">
    <property type="component" value="Unassembled WGS sequence"/>
</dbReference>
<reference evidence="1 2" key="1">
    <citation type="submission" date="2021-06" db="EMBL/GenBank/DDBJ databases">
        <title>Bacillus sp. RD4P76, an endophyte from a halophyte.</title>
        <authorList>
            <person name="Sun J.-Q."/>
        </authorList>
    </citation>
    <scope>NUCLEOTIDE SEQUENCE [LARGE SCALE GENOMIC DNA]</scope>
    <source>
        <strain evidence="1 2">CGMCC 1.15917</strain>
    </source>
</reference>
<sequence>MNDFISSYVIRIIRTESNHNGDSYRIKLSHVQSGEETYLHSFDEVRDYLEASVSKSSKEFGHSPK</sequence>